<evidence type="ECO:0000313" key="2">
    <source>
        <dbReference type="Proteomes" id="UP000032930"/>
    </source>
</evidence>
<reference evidence="1 2" key="1">
    <citation type="submission" date="2014-02" db="EMBL/GenBank/DDBJ databases">
        <authorList>
            <person name="Genoscope - CEA"/>
        </authorList>
    </citation>
    <scope>NUCLEOTIDE SEQUENCE [LARGE SCALE GENOMIC DNA]</scope>
    <source>
        <strain evidence="1 2">CS03</strain>
    </source>
</reference>
<accession>A0A0B6X423</accession>
<dbReference type="AlphaFoldDB" id="A0A0B6X423"/>
<evidence type="ECO:0000313" key="1">
    <source>
        <dbReference type="EMBL" id="CDM88562.1"/>
    </source>
</evidence>
<dbReference type="KEGG" id="xbv:XBW1_1205"/>
<gene>
    <name evidence="1" type="ORF">XBW1_1205</name>
</gene>
<proteinExistence type="predicted"/>
<dbReference type="CDD" id="cd17493">
    <property type="entry name" value="toxin_TenpN"/>
    <property type="match status" value="1"/>
</dbReference>
<dbReference type="RefSeq" id="WP_046336184.1">
    <property type="nucleotide sequence ID" value="NZ_CAWMEF010000001.1"/>
</dbReference>
<protein>
    <submittedName>
        <fullName evidence="1">Uncharacterized protein</fullName>
    </submittedName>
</protein>
<dbReference type="InterPro" id="IPR049929">
    <property type="entry name" value="TenpN-like"/>
</dbReference>
<organism evidence="1 2">
    <name type="scientific">Xenorhabdus bovienii</name>
    <name type="common">Xenorhabdus nematophila subsp. bovienii</name>
    <dbReference type="NCBI Taxonomy" id="40576"/>
    <lineage>
        <taxon>Bacteria</taxon>
        <taxon>Pseudomonadati</taxon>
        <taxon>Pseudomonadota</taxon>
        <taxon>Gammaproteobacteria</taxon>
        <taxon>Enterobacterales</taxon>
        <taxon>Morganellaceae</taxon>
        <taxon>Xenorhabdus</taxon>
    </lineage>
</organism>
<dbReference type="NCBIfam" id="NF047358">
    <property type="entry name" value="TenpIN"/>
    <property type="match status" value="1"/>
</dbReference>
<dbReference type="Proteomes" id="UP000032930">
    <property type="component" value="Chromosome"/>
</dbReference>
<dbReference type="EMBL" id="FO818637">
    <property type="protein sequence ID" value="CDM88562.1"/>
    <property type="molecule type" value="Genomic_DNA"/>
</dbReference>
<name>A0A0B6X423_XENBV</name>
<sequence>MKLRKLDQAFYDENTHLIQALDNEDGKWISGKTRGHGIVVININKLTFAIPLRTSIKHNAAYITQKSNQKGVKGKGLDYSKALLIINQKYISDEIFLIPPEQHKNIQGKEFFITRKFEKYVEKYIKAVKNRDRHVLNSLEYRFTTLQNYHNQLDV</sequence>